<dbReference type="EMBL" id="JAMYWD010001550">
    <property type="protein sequence ID" value="KAJ4942663.1"/>
    <property type="molecule type" value="Genomic_DNA"/>
</dbReference>
<reference evidence="1" key="1">
    <citation type="journal article" date="2023" name="Plant J.">
        <title>The genome of the king protea, Protea cynaroides.</title>
        <authorList>
            <person name="Chang J."/>
            <person name="Duong T.A."/>
            <person name="Schoeman C."/>
            <person name="Ma X."/>
            <person name="Roodt D."/>
            <person name="Barker N."/>
            <person name="Li Z."/>
            <person name="Van de Peer Y."/>
            <person name="Mizrachi E."/>
        </authorList>
    </citation>
    <scope>NUCLEOTIDE SEQUENCE</scope>
    <source>
        <tissue evidence="1">Young leaves</tissue>
    </source>
</reference>
<sequence length="166" mass="17688">MTTGGSRPSALGAGVIGGSKGYGQGMVLEINSNAIVVWDHDAREQPPVNNVPFNGPEWLLPIGDIPLGLVFSAGINGLNNGLWSGVVAATSVVKQSIPVQGEMAEVLSMMEEWGSWRGPLSHVCSRDALLSHVAQDSARIGATTTMETEMPRLEGNSDRRWMFTVE</sequence>
<evidence type="ECO:0000313" key="1">
    <source>
        <dbReference type="EMBL" id="KAJ4942663.1"/>
    </source>
</evidence>
<protein>
    <submittedName>
        <fullName evidence="1">Uncharacterized protein</fullName>
    </submittedName>
</protein>
<evidence type="ECO:0000313" key="2">
    <source>
        <dbReference type="Proteomes" id="UP001141806"/>
    </source>
</evidence>
<keyword evidence="2" id="KW-1185">Reference proteome</keyword>
<gene>
    <name evidence="1" type="ORF">NE237_014193</name>
</gene>
<proteinExistence type="predicted"/>
<dbReference type="AlphaFoldDB" id="A0A9Q0GM34"/>
<organism evidence="1 2">
    <name type="scientific">Protea cynaroides</name>
    <dbReference type="NCBI Taxonomy" id="273540"/>
    <lineage>
        <taxon>Eukaryota</taxon>
        <taxon>Viridiplantae</taxon>
        <taxon>Streptophyta</taxon>
        <taxon>Embryophyta</taxon>
        <taxon>Tracheophyta</taxon>
        <taxon>Spermatophyta</taxon>
        <taxon>Magnoliopsida</taxon>
        <taxon>Proteales</taxon>
        <taxon>Proteaceae</taxon>
        <taxon>Protea</taxon>
    </lineage>
</organism>
<dbReference type="Proteomes" id="UP001141806">
    <property type="component" value="Unassembled WGS sequence"/>
</dbReference>
<comment type="caution">
    <text evidence="1">The sequence shown here is derived from an EMBL/GenBank/DDBJ whole genome shotgun (WGS) entry which is preliminary data.</text>
</comment>
<name>A0A9Q0GM34_9MAGN</name>
<accession>A0A9Q0GM34</accession>